<accession>A0A426RJ52</accession>
<feature type="domain" description="Xylose isomerase-like TIM barrel" evidence="1">
    <location>
        <begin position="28"/>
        <end position="260"/>
    </location>
</feature>
<organism evidence="2 3">
    <name type="scientific">Maribacter algicola</name>
    <dbReference type="NCBI Taxonomy" id="2498892"/>
    <lineage>
        <taxon>Bacteria</taxon>
        <taxon>Pseudomonadati</taxon>
        <taxon>Bacteroidota</taxon>
        <taxon>Flavobacteriia</taxon>
        <taxon>Flavobacteriales</taxon>
        <taxon>Flavobacteriaceae</taxon>
        <taxon>Maribacter</taxon>
    </lineage>
</organism>
<dbReference type="GO" id="GO:0016853">
    <property type="term" value="F:isomerase activity"/>
    <property type="evidence" value="ECO:0007669"/>
    <property type="project" value="UniProtKB-KW"/>
</dbReference>
<dbReference type="Proteomes" id="UP000286990">
    <property type="component" value="Unassembled WGS sequence"/>
</dbReference>
<evidence type="ECO:0000259" key="1">
    <source>
        <dbReference type="Pfam" id="PF01261"/>
    </source>
</evidence>
<sequence length="285" mass="31608">MKNKINFGVSTWLWQSPFTTESISLFPKIKAMGFDVVEIPVEAPALIDVKIVKQALDANGLEPTICIVFGDDKDLTSEDKSLHKNCFEHAEQCFSLASELGVCFVAGPLYAAVGKARLAPADKKKREWERSVSNLRKLSAIGKNHGLEIALEPLNRFESDLINTTEDVVRLLDAINEDNMKIILDSFHMTIEERDIRKAINLAGDRLIHVQVSENHRGIPGTGLTPWAEFAKGLEDVDYAGALVIESFTPEIPELAAAVNIWKKLADTQDAFASEGLKFLKNTFK</sequence>
<dbReference type="EMBL" id="QUSX01000002">
    <property type="protein sequence ID" value="RRQ48992.1"/>
    <property type="molecule type" value="Genomic_DNA"/>
</dbReference>
<dbReference type="PANTHER" id="PTHR12110">
    <property type="entry name" value="HYDROXYPYRUVATE ISOMERASE"/>
    <property type="match status" value="1"/>
</dbReference>
<gene>
    <name evidence="2" type="ORF">DZC72_10455</name>
</gene>
<dbReference type="InterPro" id="IPR036237">
    <property type="entry name" value="Xyl_isomerase-like_sf"/>
</dbReference>
<dbReference type="RefSeq" id="WP_125222860.1">
    <property type="nucleotide sequence ID" value="NZ_QUSX01000002.1"/>
</dbReference>
<dbReference type="AlphaFoldDB" id="A0A426RJ52"/>
<dbReference type="OrthoDB" id="9801426at2"/>
<evidence type="ECO:0000313" key="3">
    <source>
        <dbReference type="Proteomes" id="UP000286990"/>
    </source>
</evidence>
<comment type="caution">
    <text evidence="2">The sequence shown here is derived from an EMBL/GenBank/DDBJ whole genome shotgun (WGS) entry which is preliminary data.</text>
</comment>
<name>A0A426RJ52_9FLAO</name>
<keyword evidence="2" id="KW-0413">Isomerase</keyword>
<dbReference type="InterPro" id="IPR050312">
    <property type="entry name" value="IolE/XylAMocC-like"/>
</dbReference>
<proteinExistence type="predicted"/>
<protein>
    <submittedName>
        <fullName evidence="2">Sugar phosphate isomerase/epimerase</fullName>
    </submittedName>
</protein>
<dbReference type="Gene3D" id="3.20.20.150">
    <property type="entry name" value="Divalent-metal-dependent TIM barrel enzymes"/>
    <property type="match status" value="1"/>
</dbReference>
<dbReference type="SUPFAM" id="SSF51658">
    <property type="entry name" value="Xylose isomerase-like"/>
    <property type="match status" value="1"/>
</dbReference>
<dbReference type="Pfam" id="PF01261">
    <property type="entry name" value="AP_endonuc_2"/>
    <property type="match status" value="1"/>
</dbReference>
<evidence type="ECO:0000313" key="2">
    <source>
        <dbReference type="EMBL" id="RRQ48992.1"/>
    </source>
</evidence>
<reference evidence="3" key="2">
    <citation type="submission" date="2018-12" db="EMBL/GenBank/DDBJ databases">
        <title>Maribacter lutimaris sp. nov., isolated from marine sediment.</title>
        <authorList>
            <person name="Kim K.K."/>
        </authorList>
    </citation>
    <scope>NUCLEOTIDE SEQUENCE [LARGE SCALE GENOMIC DNA]</scope>
    <source>
        <strain evidence="3">PoM-212</strain>
    </source>
</reference>
<keyword evidence="3" id="KW-1185">Reference proteome</keyword>
<dbReference type="InterPro" id="IPR013022">
    <property type="entry name" value="Xyl_isomerase-like_TIM-brl"/>
</dbReference>
<reference evidence="3" key="1">
    <citation type="submission" date="2018-08" db="EMBL/GenBank/DDBJ databases">
        <authorList>
            <person name="Khan S.A."/>
            <person name="J S.E."/>
        </authorList>
    </citation>
    <scope>NUCLEOTIDE SEQUENCE [LARGE SCALE GENOMIC DNA]</scope>
    <source>
        <strain evidence="3">PoM-212</strain>
    </source>
</reference>